<feature type="transmembrane region" description="Helical" evidence="5">
    <location>
        <begin position="294"/>
        <end position="313"/>
    </location>
</feature>
<comment type="function">
    <text evidence="5">Probably involved in the biogenesis of the COX complex.</text>
</comment>
<dbReference type="OrthoDB" id="10040024at2759"/>
<evidence type="ECO:0000256" key="2">
    <source>
        <dbReference type="ARBA" id="ARBA00022692"/>
    </source>
</evidence>
<gene>
    <name evidence="6" type="ORF">AJ80_01656</name>
</gene>
<reference evidence="6 7" key="1">
    <citation type="submission" date="2017-10" db="EMBL/GenBank/DDBJ databases">
        <title>Comparative genomics in systemic dimorphic fungi from Ajellomycetaceae.</title>
        <authorList>
            <person name="Munoz J.F."/>
            <person name="Mcewen J.G."/>
            <person name="Clay O.K."/>
            <person name="Cuomo C.A."/>
        </authorList>
    </citation>
    <scope>NUCLEOTIDE SEQUENCE [LARGE SCALE GENOMIC DNA]</scope>
    <source>
        <strain evidence="6 7">UAMH7299</strain>
    </source>
</reference>
<keyword evidence="2 5" id="KW-0812">Transmembrane</keyword>
<dbReference type="CDD" id="cd06662">
    <property type="entry name" value="SURF1"/>
    <property type="match status" value="1"/>
</dbReference>
<dbReference type="InterPro" id="IPR002994">
    <property type="entry name" value="Surf1/Shy1"/>
</dbReference>
<dbReference type="PROSITE" id="PS50895">
    <property type="entry name" value="SURF1"/>
    <property type="match status" value="1"/>
</dbReference>
<dbReference type="PANTHER" id="PTHR23427:SF2">
    <property type="entry name" value="SURFEIT LOCUS PROTEIN 1"/>
    <property type="match status" value="1"/>
</dbReference>
<evidence type="ECO:0000256" key="4">
    <source>
        <dbReference type="ARBA" id="ARBA00023136"/>
    </source>
</evidence>
<keyword evidence="3 5" id="KW-1133">Transmembrane helix</keyword>
<dbReference type="PANTHER" id="PTHR23427">
    <property type="entry name" value="SURFEIT LOCUS PROTEIN"/>
    <property type="match status" value="1"/>
</dbReference>
<evidence type="ECO:0000256" key="5">
    <source>
        <dbReference type="RuleBase" id="RU363076"/>
    </source>
</evidence>
<organism evidence="6 7">
    <name type="scientific">Polytolypa hystricis (strain UAMH7299)</name>
    <dbReference type="NCBI Taxonomy" id="1447883"/>
    <lineage>
        <taxon>Eukaryota</taxon>
        <taxon>Fungi</taxon>
        <taxon>Dikarya</taxon>
        <taxon>Ascomycota</taxon>
        <taxon>Pezizomycotina</taxon>
        <taxon>Eurotiomycetes</taxon>
        <taxon>Eurotiomycetidae</taxon>
        <taxon>Onygenales</taxon>
        <taxon>Onygenales incertae sedis</taxon>
        <taxon>Polytolypa</taxon>
    </lineage>
</organism>
<keyword evidence="5" id="KW-0999">Mitochondrion inner membrane</keyword>
<dbReference type="InterPro" id="IPR045214">
    <property type="entry name" value="Surf1/Surf4"/>
</dbReference>
<dbReference type="AlphaFoldDB" id="A0A2B7YZX1"/>
<dbReference type="Proteomes" id="UP000224634">
    <property type="component" value="Unassembled WGS sequence"/>
</dbReference>
<protein>
    <recommendedName>
        <fullName evidence="5">SURF1-like protein</fullName>
    </recommendedName>
</protein>
<comment type="similarity">
    <text evidence="5">Belongs to the SURF1 family.</text>
</comment>
<dbReference type="Pfam" id="PF02104">
    <property type="entry name" value="SURF1"/>
    <property type="match status" value="1"/>
</dbReference>
<feature type="transmembrane region" description="Helical" evidence="5">
    <location>
        <begin position="88"/>
        <end position="106"/>
    </location>
</feature>
<name>A0A2B7YZX1_POLH7</name>
<dbReference type="STRING" id="1447883.A0A2B7YZX1"/>
<sequence>MRSSLSPLQRFAATLSTTSSLTSRRLVPRTSSSSPLNADSICLRCRRQQQHQQQVRFQHAPADDPKWISVVDNPAILVRTGRKHGPGLIILALIPITAFALGTWQVQRLDWKAKLLAKFEDRLVKPPLPLPPVIDPSAVPEFDYRRVYATGRFRHDQEMLIGPRIHDEHEGFSVITPLERDDGASTILVSRGWIAKDLKDQKDRKEGLPQGEVTVEGLLREPYKKNMFTPDNKPEEDKFYFPDVEQMAQLTGSQPIFVEETMVPEMLEIMRREEKGIPIGRSPKVHLRNNHAQYIATWYGLSLATSIMLWMIIRKNPRDMARRVRPNRKW</sequence>
<comment type="caution">
    <text evidence="6">The sequence shown here is derived from an EMBL/GenBank/DDBJ whole genome shotgun (WGS) entry which is preliminary data.</text>
</comment>
<keyword evidence="7" id="KW-1185">Reference proteome</keyword>
<comment type="subcellular location">
    <subcellularLocation>
        <location evidence="1">Membrane</location>
    </subcellularLocation>
    <subcellularLocation>
        <location evidence="5">Mitochondrion inner membrane</location>
        <topology evidence="5">Multi-pass membrane protein</topology>
    </subcellularLocation>
</comment>
<evidence type="ECO:0000313" key="7">
    <source>
        <dbReference type="Proteomes" id="UP000224634"/>
    </source>
</evidence>
<dbReference type="GO" id="GO:0033617">
    <property type="term" value="P:mitochondrial respiratory chain complex IV assembly"/>
    <property type="evidence" value="ECO:0007669"/>
    <property type="project" value="TreeGrafter"/>
</dbReference>
<evidence type="ECO:0000313" key="6">
    <source>
        <dbReference type="EMBL" id="PGH26710.1"/>
    </source>
</evidence>
<dbReference type="EMBL" id="PDNA01000014">
    <property type="protein sequence ID" value="PGH26710.1"/>
    <property type="molecule type" value="Genomic_DNA"/>
</dbReference>
<proteinExistence type="inferred from homology"/>
<keyword evidence="4 5" id="KW-0472">Membrane</keyword>
<accession>A0A2B7YZX1</accession>
<evidence type="ECO:0000256" key="1">
    <source>
        <dbReference type="ARBA" id="ARBA00004370"/>
    </source>
</evidence>
<dbReference type="GO" id="GO:0005743">
    <property type="term" value="C:mitochondrial inner membrane"/>
    <property type="evidence" value="ECO:0007669"/>
    <property type="project" value="UniProtKB-SubCell"/>
</dbReference>
<evidence type="ECO:0000256" key="3">
    <source>
        <dbReference type="ARBA" id="ARBA00022989"/>
    </source>
</evidence>
<keyword evidence="5" id="KW-0496">Mitochondrion</keyword>